<feature type="transmembrane region" description="Helical" evidence="8">
    <location>
        <begin position="162"/>
        <end position="179"/>
    </location>
</feature>
<feature type="transmembrane region" description="Helical" evidence="8">
    <location>
        <begin position="116"/>
        <end position="133"/>
    </location>
</feature>
<proteinExistence type="inferred from homology"/>
<evidence type="ECO:0000313" key="11">
    <source>
        <dbReference type="Proteomes" id="UP001589758"/>
    </source>
</evidence>
<feature type="transmembrane region" description="Helical" evidence="8">
    <location>
        <begin position="140"/>
        <end position="156"/>
    </location>
</feature>
<evidence type="ECO:0000256" key="7">
    <source>
        <dbReference type="ARBA" id="ARBA00023136"/>
    </source>
</evidence>
<feature type="transmembrane region" description="Helical" evidence="8">
    <location>
        <begin position="282"/>
        <end position="300"/>
    </location>
</feature>
<feature type="transmembrane region" description="Helical" evidence="8">
    <location>
        <begin position="51"/>
        <end position="72"/>
    </location>
</feature>
<evidence type="ECO:0000313" key="10">
    <source>
        <dbReference type="EMBL" id="MFC0179116.1"/>
    </source>
</evidence>
<dbReference type="InterPro" id="IPR000620">
    <property type="entry name" value="EamA_dom"/>
</dbReference>
<feature type="transmembrane region" description="Helical" evidence="8">
    <location>
        <begin position="191"/>
        <end position="210"/>
    </location>
</feature>
<keyword evidence="7 8" id="KW-0472">Membrane</keyword>
<dbReference type="InterPro" id="IPR037185">
    <property type="entry name" value="EmrE-like"/>
</dbReference>
<evidence type="ECO:0000256" key="2">
    <source>
        <dbReference type="ARBA" id="ARBA00007362"/>
    </source>
</evidence>
<comment type="caution">
    <text evidence="10">The sequence shown here is derived from an EMBL/GenBank/DDBJ whole genome shotgun (WGS) entry which is preliminary data.</text>
</comment>
<dbReference type="Proteomes" id="UP001589758">
    <property type="component" value="Unassembled WGS sequence"/>
</dbReference>
<evidence type="ECO:0000256" key="1">
    <source>
        <dbReference type="ARBA" id="ARBA00004651"/>
    </source>
</evidence>
<protein>
    <submittedName>
        <fullName evidence="10">EamA family transporter RarD</fullName>
    </submittedName>
</protein>
<keyword evidence="6 8" id="KW-1133">Transmembrane helix</keyword>
<dbReference type="NCBIfam" id="TIGR00688">
    <property type="entry name" value="rarD"/>
    <property type="match status" value="1"/>
</dbReference>
<reference evidence="10 11" key="1">
    <citation type="submission" date="2024-09" db="EMBL/GenBank/DDBJ databases">
        <authorList>
            <person name="Sun Q."/>
            <person name="Mori K."/>
        </authorList>
    </citation>
    <scope>NUCLEOTIDE SEQUENCE [LARGE SCALE GENOMIC DNA]</scope>
    <source>
        <strain evidence="10 11">CCM 8545</strain>
    </source>
</reference>
<feature type="transmembrane region" description="Helical" evidence="8">
    <location>
        <begin position="84"/>
        <end position="104"/>
    </location>
</feature>
<sequence length="306" mass="34784">MSNDLTKNNGHHELYPEMKQGIIYALAAYIIWGLAPIYFKILESVPAEQIVGFRIIFSLFFMILLVTSYKGWKNLRAIFKTPKKFFWLFLASHLIGVNWFIFIWAVNNHHVLDTSLGYFINPLINIVIGTLFLKEKLRKMQWIAVGITFCAVGYQVWQFHAIPFIALSLAITFSIYGVVKKKIAIDAQTSMLIETFMLLPAAMILFFFVIDDIAAVVNSYSLGFIFTLALSGIITTVPLIFFSAAASKIPFSYLGFFQYIGPSMGFILAITLFEEDLSPSRFITFALIWFALALIILDSLKSTKKR</sequence>
<feature type="domain" description="EamA" evidence="9">
    <location>
        <begin position="21"/>
        <end position="152"/>
    </location>
</feature>
<name>A0ABV6CA52_9GAMM</name>
<evidence type="ECO:0000256" key="5">
    <source>
        <dbReference type="ARBA" id="ARBA00022692"/>
    </source>
</evidence>
<evidence type="ECO:0000259" key="9">
    <source>
        <dbReference type="Pfam" id="PF00892"/>
    </source>
</evidence>
<evidence type="ECO:0000256" key="6">
    <source>
        <dbReference type="ARBA" id="ARBA00022989"/>
    </source>
</evidence>
<evidence type="ECO:0000256" key="8">
    <source>
        <dbReference type="SAM" id="Phobius"/>
    </source>
</evidence>
<keyword evidence="5 8" id="KW-0812">Transmembrane</keyword>
<feature type="transmembrane region" description="Helical" evidence="8">
    <location>
        <begin position="222"/>
        <end position="244"/>
    </location>
</feature>
<dbReference type="EMBL" id="JBHLXE010000033">
    <property type="protein sequence ID" value="MFC0179116.1"/>
    <property type="molecule type" value="Genomic_DNA"/>
</dbReference>
<feature type="transmembrane region" description="Helical" evidence="8">
    <location>
        <begin position="21"/>
        <end position="39"/>
    </location>
</feature>
<dbReference type="Pfam" id="PF00892">
    <property type="entry name" value="EamA"/>
    <property type="match status" value="1"/>
</dbReference>
<organism evidence="10 11">
    <name type="scientific">Thorsellia kenyensis</name>
    <dbReference type="NCBI Taxonomy" id="1549888"/>
    <lineage>
        <taxon>Bacteria</taxon>
        <taxon>Pseudomonadati</taxon>
        <taxon>Pseudomonadota</taxon>
        <taxon>Gammaproteobacteria</taxon>
        <taxon>Enterobacterales</taxon>
        <taxon>Thorselliaceae</taxon>
        <taxon>Thorsellia</taxon>
    </lineage>
</organism>
<keyword evidence="3" id="KW-0813">Transport</keyword>
<dbReference type="InterPro" id="IPR004626">
    <property type="entry name" value="RarD"/>
</dbReference>
<feature type="transmembrane region" description="Helical" evidence="8">
    <location>
        <begin position="251"/>
        <end position="270"/>
    </location>
</feature>
<dbReference type="PANTHER" id="PTHR22911">
    <property type="entry name" value="ACYL-MALONYL CONDENSING ENZYME-RELATED"/>
    <property type="match status" value="1"/>
</dbReference>
<dbReference type="RefSeq" id="WP_385876210.1">
    <property type="nucleotide sequence ID" value="NZ_JBHLXE010000033.1"/>
</dbReference>
<evidence type="ECO:0000256" key="4">
    <source>
        <dbReference type="ARBA" id="ARBA00022475"/>
    </source>
</evidence>
<comment type="similarity">
    <text evidence="2">Belongs to the EamA transporter family.</text>
</comment>
<accession>A0ABV6CA52</accession>
<comment type="subcellular location">
    <subcellularLocation>
        <location evidence="1">Cell membrane</location>
        <topology evidence="1">Multi-pass membrane protein</topology>
    </subcellularLocation>
</comment>
<keyword evidence="4" id="KW-1003">Cell membrane</keyword>
<gene>
    <name evidence="10" type="primary">rarD</name>
    <name evidence="10" type="ORF">ACFFIT_03225</name>
</gene>
<dbReference type="PANTHER" id="PTHR22911:SF137">
    <property type="entry name" value="SOLUTE CARRIER FAMILY 35 MEMBER G2-RELATED"/>
    <property type="match status" value="1"/>
</dbReference>
<dbReference type="SUPFAM" id="SSF103481">
    <property type="entry name" value="Multidrug resistance efflux transporter EmrE"/>
    <property type="match status" value="2"/>
</dbReference>
<evidence type="ECO:0000256" key="3">
    <source>
        <dbReference type="ARBA" id="ARBA00022448"/>
    </source>
</evidence>
<keyword evidence="11" id="KW-1185">Reference proteome</keyword>